<evidence type="ECO:0000313" key="4">
    <source>
        <dbReference type="Proteomes" id="UP001519460"/>
    </source>
</evidence>
<dbReference type="InterPro" id="IPR001806">
    <property type="entry name" value="Small_GTPase"/>
</dbReference>
<dbReference type="PROSITE" id="PS51419">
    <property type="entry name" value="RAB"/>
    <property type="match status" value="1"/>
</dbReference>
<dbReference type="InterPro" id="IPR027417">
    <property type="entry name" value="P-loop_NTPase"/>
</dbReference>
<dbReference type="Pfam" id="PF00071">
    <property type="entry name" value="Ras"/>
    <property type="match status" value="1"/>
</dbReference>
<sequence>MASYDLTVKIILLGDYSVNKAEILRALSSVTPGHGVSSLGMRTSALVEMMFVRDGKRVKAKVHDTAGAHGCVLLFDVMQRSTFEHLNEWQEELQAHSATDEIVTTLTGCNSHVTGSKRQVDARTGQEFANYLGVPYEEISVQSVSSVVHLLEKLIDRIVLKASRLPAFSTTIKPLDQKLEDLREKAQAKQKCACVS</sequence>
<comment type="caution">
    <text evidence="3">The sequence shown here is derived from an EMBL/GenBank/DDBJ whole genome shotgun (WGS) entry which is preliminary data.</text>
</comment>
<evidence type="ECO:0000313" key="3">
    <source>
        <dbReference type="EMBL" id="KAK7471659.1"/>
    </source>
</evidence>
<dbReference type="Gene3D" id="3.40.50.300">
    <property type="entry name" value="P-loop containing nucleotide triphosphate hydrolases"/>
    <property type="match status" value="1"/>
</dbReference>
<proteinExistence type="inferred from homology"/>
<evidence type="ECO:0000256" key="2">
    <source>
        <dbReference type="ARBA" id="ARBA00022741"/>
    </source>
</evidence>
<keyword evidence="4" id="KW-1185">Reference proteome</keyword>
<keyword evidence="2" id="KW-0547">Nucleotide-binding</keyword>
<name>A0ABD0JE43_9CAEN</name>
<accession>A0ABD0JE43</accession>
<dbReference type="SMART" id="SM00173">
    <property type="entry name" value="RAS"/>
    <property type="match status" value="1"/>
</dbReference>
<dbReference type="AlphaFoldDB" id="A0ABD0JE43"/>
<dbReference type="SUPFAM" id="SSF52540">
    <property type="entry name" value="P-loop containing nucleoside triphosphate hydrolases"/>
    <property type="match status" value="1"/>
</dbReference>
<evidence type="ECO:0000256" key="1">
    <source>
        <dbReference type="ARBA" id="ARBA00006270"/>
    </source>
</evidence>
<dbReference type="Proteomes" id="UP001519460">
    <property type="component" value="Unassembled WGS sequence"/>
</dbReference>
<comment type="similarity">
    <text evidence="1">Belongs to the small GTPase superfamily. Rab family.</text>
</comment>
<organism evidence="3 4">
    <name type="scientific">Batillaria attramentaria</name>
    <dbReference type="NCBI Taxonomy" id="370345"/>
    <lineage>
        <taxon>Eukaryota</taxon>
        <taxon>Metazoa</taxon>
        <taxon>Spiralia</taxon>
        <taxon>Lophotrochozoa</taxon>
        <taxon>Mollusca</taxon>
        <taxon>Gastropoda</taxon>
        <taxon>Caenogastropoda</taxon>
        <taxon>Sorbeoconcha</taxon>
        <taxon>Cerithioidea</taxon>
        <taxon>Batillariidae</taxon>
        <taxon>Batillaria</taxon>
    </lineage>
</organism>
<dbReference type="EMBL" id="JACVVK020000484">
    <property type="protein sequence ID" value="KAK7471659.1"/>
    <property type="molecule type" value="Genomic_DNA"/>
</dbReference>
<gene>
    <name evidence="3" type="ORF">BaRGS_00035706</name>
</gene>
<protein>
    <submittedName>
        <fullName evidence="3">Uncharacterized protein</fullName>
    </submittedName>
</protein>
<dbReference type="PRINTS" id="PR00449">
    <property type="entry name" value="RASTRNSFRMNG"/>
</dbReference>
<dbReference type="PANTHER" id="PTHR47978">
    <property type="match status" value="1"/>
</dbReference>
<dbReference type="SMART" id="SM00175">
    <property type="entry name" value="RAB"/>
    <property type="match status" value="1"/>
</dbReference>
<reference evidence="3 4" key="1">
    <citation type="journal article" date="2023" name="Sci. Data">
        <title>Genome assembly of the Korean intertidal mud-creeper Batillaria attramentaria.</title>
        <authorList>
            <person name="Patra A.K."/>
            <person name="Ho P.T."/>
            <person name="Jun S."/>
            <person name="Lee S.J."/>
            <person name="Kim Y."/>
            <person name="Won Y.J."/>
        </authorList>
    </citation>
    <scope>NUCLEOTIDE SEQUENCE [LARGE SCALE GENOMIC DNA]</scope>
    <source>
        <strain evidence="3">Wonlab-2016</strain>
    </source>
</reference>
<dbReference type="GO" id="GO:0000166">
    <property type="term" value="F:nucleotide binding"/>
    <property type="evidence" value="ECO:0007669"/>
    <property type="project" value="UniProtKB-KW"/>
</dbReference>